<comment type="caution">
    <text evidence="3">The sequence shown here is derived from an EMBL/GenBank/DDBJ whole genome shotgun (WGS) entry which is preliminary data.</text>
</comment>
<dbReference type="Proteomes" id="UP001187415">
    <property type="component" value="Unassembled WGS sequence"/>
</dbReference>
<protein>
    <recommendedName>
        <fullName evidence="5">Apolipoprotein L3</fullName>
    </recommendedName>
</protein>
<keyword evidence="1" id="KW-0175">Coiled coil</keyword>
<accession>A0AA88MCB6</accession>
<organism evidence="3 4">
    <name type="scientific">Channa striata</name>
    <name type="common">Snakehead murrel</name>
    <name type="synonym">Ophicephalus striatus</name>
    <dbReference type="NCBI Taxonomy" id="64152"/>
    <lineage>
        <taxon>Eukaryota</taxon>
        <taxon>Metazoa</taxon>
        <taxon>Chordata</taxon>
        <taxon>Craniata</taxon>
        <taxon>Vertebrata</taxon>
        <taxon>Euteleostomi</taxon>
        <taxon>Actinopterygii</taxon>
        <taxon>Neopterygii</taxon>
        <taxon>Teleostei</taxon>
        <taxon>Neoteleostei</taxon>
        <taxon>Acanthomorphata</taxon>
        <taxon>Anabantaria</taxon>
        <taxon>Anabantiformes</taxon>
        <taxon>Channoidei</taxon>
        <taxon>Channidae</taxon>
        <taxon>Channa</taxon>
    </lineage>
</organism>
<evidence type="ECO:0000256" key="1">
    <source>
        <dbReference type="SAM" id="Coils"/>
    </source>
</evidence>
<keyword evidence="2" id="KW-0472">Membrane</keyword>
<evidence type="ECO:0000313" key="4">
    <source>
        <dbReference type="Proteomes" id="UP001187415"/>
    </source>
</evidence>
<proteinExistence type="predicted"/>
<evidence type="ECO:0000256" key="2">
    <source>
        <dbReference type="SAM" id="Phobius"/>
    </source>
</evidence>
<feature type="coiled-coil region" evidence="1">
    <location>
        <begin position="275"/>
        <end position="316"/>
    </location>
</feature>
<dbReference type="EMBL" id="JAUPFM010000013">
    <property type="protein sequence ID" value="KAK2833956.1"/>
    <property type="molecule type" value="Genomic_DNA"/>
</dbReference>
<evidence type="ECO:0000313" key="3">
    <source>
        <dbReference type="EMBL" id="KAK2833956.1"/>
    </source>
</evidence>
<feature type="coiled-coil region" evidence="1">
    <location>
        <begin position="101"/>
        <end position="135"/>
    </location>
</feature>
<dbReference type="AlphaFoldDB" id="A0AA88MCB6"/>
<feature type="transmembrane region" description="Helical" evidence="2">
    <location>
        <begin position="520"/>
        <end position="539"/>
    </location>
</feature>
<evidence type="ECO:0008006" key="5">
    <source>
        <dbReference type="Google" id="ProtNLM"/>
    </source>
</evidence>
<sequence>MDVADMLIDKMLSWVNLQKKCAKKLNELATELEAHKKNVNISQVAGSAGSVAGAAAMTAAGVATIFTGAVAIPVLFVLGTIVSWAGFATGTGSNLVNVIISSRTMKEAKELEEKIENLENGIQKLMETLKNEGERKEKEAGSCTEGPPEDYVTEQILRAMAKRNGLELHKDISLLNVISVFSRRKVCGKDRALWILEKSIEGFDLLSNFILQVTVKKQGKSLILNLLPELAVHIGPKAAAKALGRIGQGALGLLFAVPELIVNCMNLKECKTRASNRLRQNAEAIQTTSDELKKELDDIEKAFKRLADVIASLQKTKRSSSEKQILFDFAMENCQDETVRQWIEENSESETFFKLVDMFHFLKEKIDEEEKENHSNNVHITFLAHGAIRYPMIPACCLMPLPTIIGVVLYSPWNFVMTADAAYGVARGKMTPYDRMFYRHEDSKVPNEKPQPTNLPNDWNYLKKAGGQMIPNIIVSPLQPEDSVWARYKALPIIFGETWRNRIIIKYQLNRNRMSYSSDVIPFSVVTLALSLVLLFSRFTATLHLIACPGDKSPRQKLYKTYLKRQDACTADNKVMTYSLDTFELLI</sequence>
<keyword evidence="2" id="KW-1133">Transmembrane helix</keyword>
<gene>
    <name evidence="3" type="ORF">Q5P01_017845</name>
</gene>
<name>A0AA88MCB6_CHASR</name>
<reference evidence="3" key="1">
    <citation type="submission" date="2023-07" db="EMBL/GenBank/DDBJ databases">
        <title>Chromosome-level Genome Assembly of Striped Snakehead (Channa striata).</title>
        <authorList>
            <person name="Liu H."/>
        </authorList>
    </citation>
    <scope>NUCLEOTIDE SEQUENCE</scope>
    <source>
        <strain evidence="3">Gz</strain>
        <tissue evidence="3">Muscle</tissue>
    </source>
</reference>
<keyword evidence="4" id="KW-1185">Reference proteome</keyword>
<keyword evidence="2" id="KW-0812">Transmembrane</keyword>